<evidence type="ECO:0000256" key="3">
    <source>
        <dbReference type="ARBA" id="ARBA00022475"/>
    </source>
</evidence>
<dbReference type="EMBL" id="CP002868">
    <property type="protein sequence ID" value="AEJ19601.1"/>
    <property type="molecule type" value="Genomic_DNA"/>
</dbReference>
<feature type="transmembrane region" description="Helical" evidence="9">
    <location>
        <begin position="80"/>
        <end position="105"/>
    </location>
</feature>
<evidence type="ECO:0000259" key="10">
    <source>
        <dbReference type="PROSITE" id="PS50893"/>
    </source>
</evidence>
<proteinExistence type="predicted"/>
<dbReference type="FunFam" id="3.40.50.300:FF:000299">
    <property type="entry name" value="ABC transporter ATP-binding protein/permease"/>
    <property type="match status" value="1"/>
</dbReference>
<dbReference type="RefSeq" id="WP_013968911.1">
    <property type="nucleotide sequence ID" value="NC_015732.1"/>
</dbReference>
<evidence type="ECO:0000256" key="1">
    <source>
        <dbReference type="ARBA" id="ARBA00004651"/>
    </source>
</evidence>
<dbReference type="SUPFAM" id="SSF90123">
    <property type="entry name" value="ABC transporter transmembrane region"/>
    <property type="match status" value="1"/>
</dbReference>
<dbReference type="EC" id="3.6.3.44" evidence="12"/>
<dbReference type="SMART" id="SM00382">
    <property type="entry name" value="AAA"/>
    <property type="match status" value="1"/>
</dbReference>
<dbReference type="GO" id="GO:0016887">
    <property type="term" value="F:ATP hydrolysis activity"/>
    <property type="evidence" value="ECO:0007669"/>
    <property type="project" value="InterPro"/>
</dbReference>
<feature type="transmembrane region" description="Helical" evidence="9">
    <location>
        <begin position="161"/>
        <end position="180"/>
    </location>
</feature>
<evidence type="ECO:0000256" key="6">
    <source>
        <dbReference type="ARBA" id="ARBA00022840"/>
    </source>
</evidence>
<name>F8EXM0_GRAC1</name>
<evidence type="ECO:0000259" key="11">
    <source>
        <dbReference type="PROSITE" id="PS50929"/>
    </source>
</evidence>
<dbReference type="PANTHER" id="PTHR24221:SF654">
    <property type="entry name" value="ATP-BINDING CASSETTE SUB-FAMILY B MEMBER 6"/>
    <property type="match status" value="1"/>
</dbReference>
<dbReference type="Pfam" id="PF00664">
    <property type="entry name" value="ABC_membrane"/>
    <property type="match status" value="1"/>
</dbReference>
<feature type="transmembrane region" description="Helical" evidence="9">
    <location>
        <begin position="271"/>
        <end position="290"/>
    </location>
</feature>
<dbReference type="PANTHER" id="PTHR24221">
    <property type="entry name" value="ATP-BINDING CASSETTE SUB-FAMILY B"/>
    <property type="match status" value="1"/>
</dbReference>
<keyword evidence="3" id="KW-1003">Cell membrane</keyword>
<dbReference type="AlphaFoldDB" id="F8EXM0"/>
<keyword evidence="7 9" id="KW-1133">Transmembrane helix</keyword>
<dbReference type="Proteomes" id="UP000000503">
    <property type="component" value="Chromosome"/>
</dbReference>
<feature type="transmembrane region" description="Helical" evidence="9">
    <location>
        <begin position="25"/>
        <end position="50"/>
    </location>
</feature>
<sequence>MRKSIPLHHINNIFNLLNKKDRRKLIIVMFGSIVMGILEIVGVSSIMPFISVASNPDIIHTNQYLRCIYTYLHFTSEKHFLIALGLLMFFFMVIRNAFSAILMYIQVRFSQGCRHNLSLDLFRYYLGQKYVFFLGKNSYEFSKNINSEIEQIINGTIMQMVNLLTYSIQMVLIGIFLFIINPVSTLLIFIFITFVYSLIFLSSKRKVNQLGKARFYLNTERNRIVNEAFWGIKQVKISGNEIIFLNEFKPISKRLSLNVASEEVIGVLPKYVLEIVGVSAIIFYIMYVILQSERGFSEAITSISVYAYAGYRLMPTMQQFFRSLTKIKYSSHGTESIIKEFAIKVHAQPLPLPQSDTLPFTKKITLSHIIFTYPNKKQPAIKDISLEIKANSLVGFCGQTGSGKTTIVDIILGLLIPDSGTLAIDDVIITDHNRNLWQKNIGYVPQNIFLSNSSIKSNIAFGIPENQIDIEAVQRAAKMAQIDQFIEQELEDKYETKIGEQGICLSGGQRQRIGIARALYNNPSVLVMDEATSALDNKTETDVMNAIDNLAGKKTIILIAHRISTLKNCDVIFELSHGKLNRFGTYHELFDK</sequence>
<feature type="domain" description="ABC transporter" evidence="10">
    <location>
        <begin position="364"/>
        <end position="592"/>
    </location>
</feature>
<reference evidence="13" key="1">
    <citation type="journal article" date="2013" name="Stand. Genomic Sci.">
        <title>Genome sequence of the thermophilic fresh-water bacterium Spirochaeta caldaria type strain (H1(T)), reclassification of Spirochaeta caldaria, Spirochaeta stenostrepta, and Spirochaeta zuelzerae in the genus Treponema as Treponema caldaria comb. nov., Treponema stenostrepta comb. nov., and Treponema zuelzerae comb. nov., and emendation of the genus Treponema.</title>
        <authorList>
            <person name="Abt B."/>
            <person name="Goker M."/>
            <person name="Scheuner C."/>
            <person name="Han C."/>
            <person name="Lu M."/>
            <person name="Misra M."/>
            <person name="Lapidus A."/>
            <person name="Nolan M."/>
            <person name="Lucas S."/>
            <person name="Hammon N."/>
            <person name="Deshpande S."/>
            <person name="Cheng J.F."/>
            <person name="Tapia R."/>
            <person name="Goodwin L.A."/>
            <person name="Pitluck S."/>
            <person name="Liolios K."/>
            <person name="Pagani I."/>
            <person name="Ivanova N."/>
            <person name="Mavromatis K."/>
            <person name="Mikhailova N."/>
            <person name="Huntemann M."/>
            <person name="Pati A."/>
            <person name="Chen A."/>
            <person name="Palaniappan K."/>
            <person name="Land M."/>
            <person name="Hauser L."/>
            <person name="Jeffries C.D."/>
            <person name="Rohde M."/>
            <person name="Spring S."/>
            <person name="Gronow S."/>
            <person name="Detter J.C."/>
            <person name="Bristow J."/>
            <person name="Eisen J.A."/>
            <person name="Markowitz V."/>
            <person name="Hugenholtz P."/>
            <person name="Kyrpides N.C."/>
            <person name="Woyke T."/>
            <person name="Klenk H.P."/>
        </authorList>
    </citation>
    <scope>NUCLEOTIDE SEQUENCE</scope>
    <source>
        <strain evidence="13">ATCC 51460 / DSM 7334 / H1</strain>
    </source>
</reference>
<dbReference type="KEGG" id="scd:Spica_1456"/>
<dbReference type="InterPro" id="IPR003593">
    <property type="entry name" value="AAA+_ATPase"/>
</dbReference>
<dbReference type="PROSITE" id="PS50893">
    <property type="entry name" value="ABC_TRANSPORTER_2"/>
    <property type="match status" value="1"/>
</dbReference>
<dbReference type="InterPro" id="IPR036640">
    <property type="entry name" value="ABC1_TM_sf"/>
</dbReference>
<gene>
    <name evidence="12" type="ordered locus">Spica_1456</name>
</gene>
<dbReference type="InterPro" id="IPR017871">
    <property type="entry name" value="ABC_transporter-like_CS"/>
</dbReference>
<evidence type="ECO:0000256" key="4">
    <source>
        <dbReference type="ARBA" id="ARBA00022692"/>
    </source>
</evidence>
<organism evidence="12 13">
    <name type="scientific">Gracilinema caldarium (strain ATCC 51460 / DSM 7334 / H1)</name>
    <name type="common">Treponema caldarium</name>
    <dbReference type="NCBI Taxonomy" id="744872"/>
    <lineage>
        <taxon>Bacteria</taxon>
        <taxon>Pseudomonadati</taxon>
        <taxon>Spirochaetota</taxon>
        <taxon>Spirochaetia</taxon>
        <taxon>Spirochaetales</taxon>
        <taxon>Breznakiellaceae</taxon>
        <taxon>Gracilinema</taxon>
    </lineage>
</organism>
<evidence type="ECO:0000256" key="8">
    <source>
        <dbReference type="ARBA" id="ARBA00023136"/>
    </source>
</evidence>
<keyword evidence="8 9" id="KW-0472">Membrane</keyword>
<dbReference type="GO" id="GO:0005524">
    <property type="term" value="F:ATP binding"/>
    <property type="evidence" value="ECO:0007669"/>
    <property type="project" value="UniProtKB-KW"/>
</dbReference>
<feature type="domain" description="ABC transmembrane type-1" evidence="11">
    <location>
        <begin position="26"/>
        <end position="283"/>
    </location>
</feature>
<evidence type="ECO:0000256" key="5">
    <source>
        <dbReference type="ARBA" id="ARBA00022741"/>
    </source>
</evidence>
<dbReference type="GO" id="GO:0005886">
    <property type="term" value="C:plasma membrane"/>
    <property type="evidence" value="ECO:0007669"/>
    <property type="project" value="UniProtKB-SubCell"/>
</dbReference>
<accession>F8EXM0</accession>
<keyword evidence="4 9" id="KW-0812">Transmembrane</keyword>
<comment type="subcellular location">
    <subcellularLocation>
        <location evidence="1">Cell membrane</location>
        <topology evidence="1">Multi-pass membrane protein</topology>
    </subcellularLocation>
</comment>
<feature type="transmembrane region" description="Helical" evidence="9">
    <location>
        <begin position="186"/>
        <end position="203"/>
    </location>
</feature>
<keyword evidence="13" id="KW-1185">Reference proteome</keyword>
<evidence type="ECO:0000313" key="12">
    <source>
        <dbReference type="EMBL" id="AEJ19601.1"/>
    </source>
</evidence>
<dbReference type="PROSITE" id="PS00211">
    <property type="entry name" value="ABC_TRANSPORTER_1"/>
    <property type="match status" value="1"/>
</dbReference>
<dbReference type="PROSITE" id="PS50929">
    <property type="entry name" value="ABC_TM1F"/>
    <property type="match status" value="1"/>
</dbReference>
<dbReference type="GO" id="GO:0034040">
    <property type="term" value="F:ATPase-coupled lipid transmembrane transporter activity"/>
    <property type="evidence" value="ECO:0007669"/>
    <property type="project" value="TreeGrafter"/>
</dbReference>
<keyword evidence="6" id="KW-0067">ATP-binding</keyword>
<dbReference type="InterPro" id="IPR027417">
    <property type="entry name" value="P-loop_NTPase"/>
</dbReference>
<dbReference type="Gene3D" id="3.40.50.300">
    <property type="entry name" value="P-loop containing nucleotide triphosphate hydrolases"/>
    <property type="match status" value="1"/>
</dbReference>
<keyword evidence="12" id="KW-0378">Hydrolase</keyword>
<dbReference type="eggNOG" id="COG1132">
    <property type="taxonomic scope" value="Bacteria"/>
</dbReference>
<evidence type="ECO:0000313" key="13">
    <source>
        <dbReference type="Proteomes" id="UP000000503"/>
    </source>
</evidence>
<protein>
    <submittedName>
        <fullName evidence="12">Xenobiotic-transporting ATPase</fullName>
        <ecNumber evidence="12">3.6.3.44</ecNumber>
    </submittedName>
</protein>
<dbReference type="InterPro" id="IPR011527">
    <property type="entry name" value="ABC1_TM_dom"/>
</dbReference>
<dbReference type="Gene3D" id="1.20.1560.10">
    <property type="entry name" value="ABC transporter type 1, transmembrane domain"/>
    <property type="match status" value="1"/>
</dbReference>
<dbReference type="STRING" id="744872.Spica_1456"/>
<dbReference type="HOGENOM" id="CLU_000604_84_3_12"/>
<evidence type="ECO:0000256" key="2">
    <source>
        <dbReference type="ARBA" id="ARBA00022448"/>
    </source>
</evidence>
<dbReference type="InterPro" id="IPR003439">
    <property type="entry name" value="ABC_transporter-like_ATP-bd"/>
</dbReference>
<keyword evidence="5" id="KW-0547">Nucleotide-binding</keyword>
<evidence type="ECO:0000256" key="7">
    <source>
        <dbReference type="ARBA" id="ARBA00022989"/>
    </source>
</evidence>
<dbReference type="GO" id="GO:0140359">
    <property type="term" value="F:ABC-type transporter activity"/>
    <property type="evidence" value="ECO:0007669"/>
    <property type="project" value="InterPro"/>
</dbReference>
<dbReference type="OrthoDB" id="341671at2"/>
<evidence type="ECO:0000256" key="9">
    <source>
        <dbReference type="SAM" id="Phobius"/>
    </source>
</evidence>
<dbReference type="Pfam" id="PF00005">
    <property type="entry name" value="ABC_tran"/>
    <property type="match status" value="1"/>
</dbReference>
<keyword evidence="2" id="KW-0813">Transport</keyword>
<dbReference type="SUPFAM" id="SSF52540">
    <property type="entry name" value="P-loop containing nucleoside triphosphate hydrolases"/>
    <property type="match status" value="1"/>
</dbReference>
<dbReference type="InterPro" id="IPR039421">
    <property type="entry name" value="Type_1_exporter"/>
</dbReference>